<keyword evidence="2" id="KW-1185">Reference proteome</keyword>
<reference evidence="1" key="1">
    <citation type="journal article" date="2020" name="Stud. Mycol.">
        <title>101 Dothideomycetes genomes: a test case for predicting lifestyles and emergence of pathogens.</title>
        <authorList>
            <person name="Haridas S."/>
            <person name="Albert R."/>
            <person name="Binder M."/>
            <person name="Bloem J."/>
            <person name="Labutti K."/>
            <person name="Salamov A."/>
            <person name="Andreopoulos B."/>
            <person name="Baker S."/>
            <person name="Barry K."/>
            <person name="Bills G."/>
            <person name="Bluhm B."/>
            <person name="Cannon C."/>
            <person name="Castanera R."/>
            <person name="Culley D."/>
            <person name="Daum C."/>
            <person name="Ezra D."/>
            <person name="Gonzalez J."/>
            <person name="Henrissat B."/>
            <person name="Kuo A."/>
            <person name="Liang C."/>
            <person name="Lipzen A."/>
            <person name="Lutzoni F."/>
            <person name="Magnuson J."/>
            <person name="Mondo S."/>
            <person name="Nolan M."/>
            <person name="Ohm R."/>
            <person name="Pangilinan J."/>
            <person name="Park H.-J."/>
            <person name="Ramirez L."/>
            <person name="Alfaro M."/>
            <person name="Sun H."/>
            <person name="Tritt A."/>
            <person name="Yoshinaga Y."/>
            <person name="Zwiers L.-H."/>
            <person name="Turgeon B."/>
            <person name="Goodwin S."/>
            <person name="Spatafora J."/>
            <person name="Crous P."/>
            <person name="Grigoriev I."/>
        </authorList>
    </citation>
    <scope>NUCLEOTIDE SEQUENCE</scope>
    <source>
        <strain evidence="1">CBS 525.71</strain>
    </source>
</reference>
<gene>
    <name evidence="1" type="ORF">BU25DRAFT_415353</name>
</gene>
<proteinExistence type="predicted"/>
<evidence type="ECO:0000313" key="2">
    <source>
        <dbReference type="Proteomes" id="UP000799754"/>
    </source>
</evidence>
<dbReference type="EMBL" id="MU006745">
    <property type="protein sequence ID" value="KAF2622423.1"/>
    <property type="molecule type" value="Genomic_DNA"/>
</dbReference>
<sequence>MFFSRLAVLCTLPFLALGAKKRAVSSNFALYAYSEGFGGIPLFYADGYAYIGEVNQSNSSDAATVAFSLGSDDVWVGNPNTTLLTNATAPSWSNVTFYVPDDTTPDKRIGFLSSDESTDGAIETGFSFYGSTAVLIGETGALESNFFSLQISDRVHRLYWNDTSLGQVPIILRSVAPSNPPN</sequence>
<evidence type="ECO:0000313" key="1">
    <source>
        <dbReference type="EMBL" id="KAF2622423.1"/>
    </source>
</evidence>
<comment type="caution">
    <text evidence="1">The sequence shown here is derived from an EMBL/GenBank/DDBJ whole genome shotgun (WGS) entry which is preliminary data.</text>
</comment>
<name>A0ACB6RL15_9PLEO</name>
<organism evidence="1 2">
    <name type="scientific">Macroventuria anomochaeta</name>
    <dbReference type="NCBI Taxonomy" id="301207"/>
    <lineage>
        <taxon>Eukaryota</taxon>
        <taxon>Fungi</taxon>
        <taxon>Dikarya</taxon>
        <taxon>Ascomycota</taxon>
        <taxon>Pezizomycotina</taxon>
        <taxon>Dothideomycetes</taxon>
        <taxon>Pleosporomycetidae</taxon>
        <taxon>Pleosporales</taxon>
        <taxon>Pleosporineae</taxon>
        <taxon>Didymellaceae</taxon>
        <taxon>Macroventuria</taxon>
    </lineage>
</organism>
<dbReference type="Proteomes" id="UP000799754">
    <property type="component" value="Unassembled WGS sequence"/>
</dbReference>
<accession>A0ACB6RL15</accession>
<protein>
    <submittedName>
        <fullName evidence="1">Uncharacterized protein</fullName>
    </submittedName>
</protein>